<feature type="compositionally biased region" description="Polar residues" evidence="4">
    <location>
        <begin position="17"/>
        <end position="31"/>
    </location>
</feature>
<protein>
    <submittedName>
        <fullName evidence="5">Ankyrin repeat domain-containing protein</fullName>
    </submittedName>
</protein>
<evidence type="ECO:0000256" key="1">
    <source>
        <dbReference type="ARBA" id="ARBA00022737"/>
    </source>
</evidence>
<dbReference type="PROSITE" id="PS50088">
    <property type="entry name" value="ANK_REPEAT"/>
    <property type="match status" value="2"/>
</dbReference>
<feature type="repeat" description="ANK" evidence="3">
    <location>
        <begin position="106"/>
        <end position="138"/>
    </location>
</feature>
<dbReference type="PROSITE" id="PS50297">
    <property type="entry name" value="ANK_REP_REGION"/>
    <property type="match status" value="2"/>
</dbReference>
<accession>A0ABY5DJ08</accession>
<evidence type="ECO:0000313" key="6">
    <source>
        <dbReference type="Proteomes" id="UP001055940"/>
    </source>
</evidence>
<dbReference type="Proteomes" id="UP001055940">
    <property type="component" value="Chromosome"/>
</dbReference>
<evidence type="ECO:0000256" key="3">
    <source>
        <dbReference type="PROSITE-ProRule" id="PRU00023"/>
    </source>
</evidence>
<dbReference type="PANTHER" id="PTHR24171:SF8">
    <property type="entry name" value="BRCA1-ASSOCIATED RING DOMAIN PROTEIN 1"/>
    <property type="match status" value="1"/>
</dbReference>
<evidence type="ECO:0000256" key="4">
    <source>
        <dbReference type="SAM" id="MobiDB-lite"/>
    </source>
</evidence>
<dbReference type="EMBL" id="CP099837">
    <property type="protein sequence ID" value="USY23322.1"/>
    <property type="molecule type" value="Genomic_DNA"/>
</dbReference>
<dbReference type="InterPro" id="IPR036770">
    <property type="entry name" value="Ankyrin_rpt-contain_sf"/>
</dbReference>
<proteinExistence type="predicted"/>
<feature type="repeat" description="ANK" evidence="3">
    <location>
        <begin position="73"/>
        <end position="105"/>
    </location>
</feature>
<name>A0ABY5DJ08_9ACTN</name>
<keyword evidence="2 3" id="KW-0040">ANK repeat</keyword>
<dbReference type="SUPFAM" id="SSF48403">
    <property type="entry name" value="Ankyrin repeat"/>
    <property type="match status" value="1"/>
</dbReference>
<feature type="region of interest" description="Disordered" evidence="4">
    <location>
        <begin position="1"/>
        <end position="34"/>
    </location>
</feature>
<gene>
    <name evidence="5" type="ORF">NE857_17305</name>
</gene>
<evidence type="ECO:0000313" key="5">
    <source>
        <dbReference type="EMBL" id="USY23322.1"/>
    </source>
</evidence>
<reference evidence="5" key="1">
    <citation type="submission" date="2022-06" db="EMBL/GenBank/DDBJ databases">
        <authorList>
            <person name="Ping M."/>
        </authorList>
    </citation>
    <scope>NUCLEOTIDE SEQUENCE</scope>
    <source>
        <strain evidence="5">JCM11759T</strain>
    </source>
</reference>
<sequence>MSAISDTSVRHARTTHRTSPLTRTRLPSVSQPEHDPEVIELATRLFGHARAGHALKLAPYLQAGLPANLTNDHGDTLLMLAAYHGHLPVVELLLEHGADPDRLNDRGQSPLAGAVFKGEDEIVRALVRAGADPDTGTPSARESARMFDQQGLLELFDNGVRAARARRDPEPGS</sequence>
<keyword evidence="1" id="KW-0677">Repeat</keyword>
<dbReference type="Gene3D" id="1.25.40.20">
    <property type="entry name" value="Ankyrin repeat-containing domain"/>
    <property type="match status" value="1"/>
</dbReference>
<evidence type="ECO:0000256" key="2">
    <source>
        <dbReference type="ARBA" id="ARBA00023043"/>
    </source>
</evidence>
<dbReference type="InterPro" id="IPR002110">
    <property type="entry name" value="Ankyrin_rpt"/>
</dbReference>
<organism evidence="5 6">
    <name type="scientific">Nocardiopsis exhalans</name>
    <dbReference type="NCBI Taxonomy" id="163604"/>
    <lineage>
        <taxon>Bacteria</taxon>
        <taxon>Bacillati</taxon>
        <taxon>Actinomycetota</taxon>
        <taxon>Actinomycetes</taxon>
        <taxon>Streptosporangiales</taxon>
        <taxon>Nocardiopsidaceae</taxon>
        <taxon>Nocardiopsis</taxon>
    </lineage>
</organism>
<dbReference type="Pfam" id="PF12796">
    <property type="entry name" value="Ank_2"/>
    <property type="match status" value="1"/>
</dbReference>
<keyword evidence="6" id="KW-1185">Reference proteome</keyword>
<dbReference type="SMART" id="SM00248">
    <property type="entry name" value="ANK"/>
    <property type="match status" value="2"/>
</dbReference>
<dbReference type="PANTHER" id="PTHR24171">
    <property type="entry name" value="ANKYRIN REPEAT DOMAIN-CONTAINING PROTEIN 39-RELATED"/>
    <property type="match status" value="1"/>
</dbReference>
<dbReference type="RefSeq" id="WP_254422015.1">
    <property type="nucleotide sequence ID" value="NZ_BAAAJB010000051.1"/>
</dbReference>